<dbReference type="NCBIfam" id="NF047593">
    <property type="entry name" value="IS66_ISAeme5_TnpA"/>
    <property type="match status" value="1"/>
</dbReference>
<evidence type="ECO:0000313" key="1">
    <source>
        <dbReference type="EMBL" id="SEQ54114.1"/>
    </source>
</evidence>
<gene>
    <name evidence="1" type="ORF">SAMN05421693_1541</name>
</gene>
<feature type="non-terminal residue" evidence="1">
    <location>
        <position position="1"/>
    </location>
</feature>
<dbReference type="AlphaFoldDB" id="A0A1H9GVL7"/>
<reference evidence="1 2" key="1">
    <citation type="submission" date="2016-10" db="EMBL/GenBank/DDBJ databases">
        <authorList>
            <person name="de Groot N.N."/>
        </authorList>
    </citation>
    <scope>NUCLEOTIDE SEQUENCE [LARGE SCALE GENOMIC DNA]</scope>
    <source>
        <strain evidence="1 2">B7-7</strain>
    </source>
</reference>
<organism evidence="1 2">
    <name type="scientific">Ectothiorhodospira magna</name>
    <dbReference type="NCBI Taxonomy" id="867345"/>
    <lineage>
        <taxon>Bacteria</taxon>
        <taxon>Pseudomonadati</taxon>
        <taxon>Pseudomonadota</taxon>
        <taxon>Gammaproteobacteria</taxon>
        <taxon>Chromatiales</taxon>
        <taxon>Ectothiorhodospiraceae</taxon>
        <taxon>Ectothiorhodospira</taxon>
    </lineage>
</organism>
<sequence>IEGMWRMSRGIRQRKRAFWKDLVQQWAASGQSKAAFARQHGVTPRQLSQWAARYPEWVLGEAEPGRGPSKPTAVPQRFLAVRTVEDKPDPVALSLQPGVGPVVVALGNGRRLALYPGFCAQTLKRAIQVLEA</sequence>
<dbReference type="EMBL" id="FOFO01000054">
    <property type="protein sequence ID" value="SEQ54114.1"/>
    <property type="molecule type" value="Genomic_DNA"/>
</dbReference>
<protein>
    <recommendedName>
        <fullName evidence="3">Transposase</fullName>
    </recommendedName>
</protein>
<accession>A0A1H9GVL7</accession>
<name>A0A1H9GVL7_9GAMM</name>
<evidence type="ECO:0008006" key="3">
    <source>
        <dbReference type="Google" id="ProtNLM"/>
    </source>
</evidence>
<dbReference type="STRING" id="867345.SAMN05421693_1541"/>
<dbReference type="Proteomes" id="UP000199496">
    <property type="component" value="Unassembled WGS sequence"/>
</dbReference>
<evidence type="ECO:0000313" key="2">
    <source>
        <dbReference type="Proteomes" id="UP000199496"/>
    </source>
</evidence>
<proteinExistence type="predicted"/>
<keyword evidence="2" id="KW-1185">Reference proteome</keyword>